<feature type="binding site" evidence="16">
    <location>
        <position position="777"/>
    </location>
    <ligand>
        <name>Mn(2+)</name>
        <dbReference type="ChEBI" id="CHEBI:29035"/>
    </ligand>
</feature>
<dbReference type="InterPro" id="IPR011053">
    <property type="entry name" value="Single_hybrid_motif"/>
</dbReference>
<dbReference type="CDD" id="cd06850">
    <property type="entry name" value="biotinyl_domain"/>
    <property type="match status" value="1"/>
</dbReference>
<keyword evidence="5" id="KW-0312">Gluconeogenesis</keyword>
<feature type="domain" description="ATP-grasp" evidence="19">
    <location>
        <begin position="150"/>
        <end position="347"/>
    </location>
</feature>
<comment type="cofactor">
    <cofactor evidence="1 13">
        <name>biotin</name>
        <dbReference type="ChEBI" id="CHEBI:57586"/>
    </cofactor>
</comment>
<feature type="domain" description="Pyruvate carboxyltransferase" evidence="21">
    <location>
        <begin position="565"/>
        <end position="836"/>
    </location>
</feature>
<dbReference type="SUPFAM" id="SSF51230">
    <property type="entry name" value="Single hybrid motif"/>
    <property type="match status" value="1"/>
</dbReference>
<feature type="domain" description="Lipoyl-binding" evidence="18">
    <location>
        <begin position="1102"/>
        <end position="1180"/>
    </location>
</feature>
<dbReference type="CDD" id="cd07937">
    <property type="entry name" value="DRE_TIM_PC_TC_5S"/>
    <property type="match status" value="1"/>
</dbReference>
<dbReference type="Gene3D" id="3.30.470.20">
    <property type="entry name" value="ATP-grasp fold, B domain"/>
    <property type="match status" value="1"/>
</dbReference>
<dbReference type="Pfam" id="PF00682">
    <property type="entry name" value="HMGL-like"/>
    <property type="match status" value="1"/>
</dbReference>
<evidence type="ECO:0000256" key="5">
    <source>
        <dbReference type="ARBA" id="ARBA00022432"/>
    </source>
</evidence>
<feature type="binding site" evidence="15">
    <location>
        <position position="265"/>
    </location>
    <ligand>
        <name>ATP</name>
        <dbReference type="ChEBI" id="CHEBI:30616"/>
    </ligand>
</feature>
<keyword evidence="23" id="KW-1185">Reference proteome</keyword>
<feature type="active site" evidence="14">
    <location>
        <position position="322"/>
    </location>
</feature>
<dbReference type="InterPro" id="IPR013785">
    <property type="entry name" value="Aldolase_TIM"/>
</dbReference>
<dbReference type="PROSITE" id="PS50975">
    <property type="entry name" value="ATP_GRASP"/>
    <property type="match status" value="1"/>
</dbReference>
<dbReference type="NCBIfam" id="NF009554">
    <property type="entry name" value="PRK12999.1"/>
    <property type="match status" value="1"/>
</dbReference>
<feature type="binding site" evidence="15">
    <location>
        <position position="146"/>
    </location>
    <ligand>
        <name>ATP</name>
        <dbReference type="ChEBI" id="CHEBI:30616"/>
    </ligand>
</feature>
<dbReference type="InterPro" id="IPR001882">
    <property type="entry name" value="Biotin_BS"/>
</dbReference>
<dbReference type="GO" id="GO:0005737">
    <property type="term" value="C:cytoplasm"/>
    <property type="evidence" value="ECO:0007669"/>
    <property type="project" value="TreeGrafter"/>
</dbReference>
<keyword evidence="6 13" id="KW-0436">Ligase</keyword>
<dbReference type="FunFam" id="2.40.50.100:FF:000003">
    <property type="entry name" value="Acetyl-CoA carboxylase biotin carboxyl carrier protein"/>
    <property type="match status" value="1"/>
</dbReference>
<keyword evidence="9 13" id="KW-0067">ATP-binding</keyword>
<feature type="modified residue" description="N6-biotinyllysine" evidence="17">
    <location>
        <position position="1146"/>
    </location>
</feature>
<evidence type="ECO:0000313" key="23">
    <source>
        <dbReference type="Proteomes" id="UP001214415"/>
    </source>
</evidence>
<keyword evidence="8 13" id="KW-0547">Nucleotide-binding</keyword>
<dbReference type="SUPFAM" id="SSF89000">
    <property type="entry name" value="post-HMGL domain-like"/>
    <property type="match status" value="1"/>
</dbReference>
<dbReference type="FunFam" id="3.20.20.70:FF:000033">
    <property type="entry name" value="Pyruvate carboxylase"/>
    <property type="match status" value="1"/>
</dbReference>
<evidence type="ECO:0000256" key="8">
    <source>
        <dbReference type="ARBA" id="ARBA00022741"/>
    </source>
</evidence>
<dbReference type="Pfam" id="PF02436">
    <property type="entry name" value="PYC_OADA"/>
    <property type="match status" value="1"/>
</dbReference>
<evidence type="ECO:0000256" key="14">
    <source>
        <dbReference type="PIRSR" id="PIRSR001594-1"/>
    </source>
</evidence>
<evidence type="ECO:0000313" key="22">
    <source>
        <dbReference type="EMBL" id="WFD22549.1"/>
    </source>
</evidence>
<dbReference type="FunFam" id="3.30.470.20:FF:000012">
    <property type="entry name" value="Pyruvate carboxylase"/>
    <property type="match status" value="1"/>
</dbReference>
<evidence type="ECO:0000256" key="1">
    <source>
        <dbReference type="ARBA" id="ARBA00001953"/>
    </source>
</evidence>
<dbReference type="InterPro" id="IPR005482">
    <property type="entry name" value="Biotin_COase_C"/>
</dbReference>
<evidence type="ECO:0000256" key="17">
    <source>
        <dbReference type="PIRSR" id="PIRSR001594-4"/>
    </source>
</evidence>
<dbReference type="GO" id="GO:0006094">
    <property type="term" value="P:gluconeogenesis"/>
    <property type="evidence" value="ECO:0007669"/>
    <property type="project" value="UniProtKB-KW"/>
</dbReference>
<dbReference type="Pfam" id="PF02786">
    <property type="entry name" value="CPSase_L_D2"/>
    <property type="match status" value="1"/>
</dbReference>
<reference evidence="22" key="1">
    <citation type="submission" date="2023-03" db="EMBL/GenBank/DDBJ databases">
        <title>Mating type loci evolution in Malassezia.</title>
        <authorList>
            <person name="Coelho M.A."/>
        </authorList>
    </citation>
    <scope>NUCLEOTIDE SEQUENCE</scope>
    <source>
        <strain evidence="22">CBS 12830</strain>
    </source>
</reference>
<evidence type="ECO:0000256" key="7">
    <source>
        <dbReference type="ARBA" id="ARBA00022723"/>
    </source>
</evidence>
<dbReference type="NCBIfam" id="TIGR01235">
    <property type="entry name" value="pyruv_carbox"/>
    <property type="match status" value="1"/>
</dbReference>
<evidence type="ECO:0000256" key="11">
    <source>
        <dbReference type="ARBA" id="ARBA00023268"/>
    </source>
</evidence>
<comment type="catalytic activity">
    <reaction evidence="12 13">
        <text>hydrogencarbonate + pyruvate + ATP = oxaloacetate + ADP + phosphate + H(+)</text>
        <dbReference type="Rhea" id="RHEA:20844"/>
        <dbReference type="ChEBI" id="CHEBI:15361"/>
        <dbReference type="ChEBI" id="CHEBI:15378"/>
        <dbReference type="ChEBI" id="CHEBI:16452"/>
        <dbReference type="ChEBI" id="CHEBI:17544"/>
        <dbReference type="ChEBI" id="CHEBI:30616"/>
        <dbReference type="ChEBI" id="CHEBI:43474"/>
        <dbReference type="ChEBI" id="CHEBI:456216"/>
        <dbReference type="EC" id="6.4.1.1"/>
    </reaction>
</comment>
<dbReference type="InterPro" id="IPR003379">
    <property type="entry name" value="Carboxylase_cons_dom"/>
</dbReference>
<organism evidence="22 23">
    <name type="scientific">Malassezia equina</name>
    <dbReference type="NCBI Taxonomy" id="1381935"/>
    <lineage>
        <taxon>Eukaryota</taxon>
        <taxon>Fungi</taxon>
        <taxon>Dikarya</taxon>
        <taxon>Basidiomycota</taxon>
        <taxon>Ustilaginomycotina</taxon>
        <taxon>Malasseziomycetes</taxon>
        <taxon>Malasseziales</taxon>
        <taxon>Malasseziaceae</taxon>
        <taxon>Malassezia</taxon>
    </lineage>
</organism>
<dbReference type="AlphaFoldDB" id="A0AAF0ECB7"/>
<keyword evidence="11" id="KW-0511">Multifunctional enzyme</keyword>
<proteinExistence type="predicted"/>
<dbReference type="InterPro" id="IPR011054">
    <property type="entry name" value="Rudment_hybrid_motif"/>
</dbReference>
<evidence type="ECO:0000256" key="9">
    <source>
        <dbReference type="ARBA" id="ARBA00022840"/>
    </source>
</evidence>
<dbReference type="SMART" id="SM00878">
    <property type="entry name" value="Biotin_carb_C"/>
    <property type="match status" value="1"/>
</dbReference>
<dbReference type="GO" id="GO:0046872">
    <property type="term" value="F:metal ion binding"/>
    <property type="evidence" value="ECO:0007669"/>
    <property type="project" value="UniProtKB-KW"/>
</dbReference>
<dbReference type="PROSITE" id="PS00188">
    <property type="entry name" value="BIOTIN"/>
    <property type="match status" value="1"/>
</dbReference>
<dbReference type="GO" id="GO:0004736">
    <property type="term" value="F:pyruvate carboxylase activity"/>
    <property type="evidence" value="ECO:0007669"/>
    <property type="project" value="UniProtKB-EC"/>
</dbReference>
<evidence type="ECO:0000256" key="10">
    <source>
        <dbReference type="ARBA" id="ARBA00023267"/>
    </source>
</evidence>
<dbReference type="InterPro" id="IPR011761">
    <property type="entry name" value="ATP-grasp"/>
</dbReference>
<dbReference type="PANTHER" id="PTHR43778">
    <property type="entry name" value="PYRUVATE CARBOXYLASE"/>
    <property type="match status" value="1"/>
</dbReference>
<dbReference type="SUPFAM" id="SSF51246">
    <property type="entry name" value="Rudiment single hybrid motif"/>
    <property type="match status" value="1"/>
</dbReference>
<comment type="function">
    <text evidence="13">Catalyzes a 2-step reaction, involving the ATP-dependent carboxylation of the covalently attached biotin in the first step and the transfer of the carboxyl group to pyruvate in the second.</text>
</comment>
<dbReference type="Gene3D" id="2.40.50.100">
    <property type="match status" value="1"/>
</dbReference>
<evidence type="ECO:0000256" key="15">
    <source>
        <dbReference type="PIRSR" id="PIRSR001594-2"/>
    </source>
</evidence>
<dbReference type="SUPFAM" id="SSF51569">
    <property type="entry name" value="Aldolase"/>
    <property type="match status" value="1"/>
</dbReference>
<feature type="binding site" evidence="15">
    <location>
        <position position="230"/>
    </location>
    <ligand>
        <name>ATP</name>
        <dbReference type="ChEBI" id="CHEBI:30616"/>
    </ligand>
</feature>
<sequence length="1180" mass="130060">MSGAPEVDEQIPDHGILQICHELRQLSGIKARRLMVANRGEIAIRIFRTAHELGLETVAIYSHEDRMCAHRNKADYAFQVGAGLSPVAAYLAIDDIVRIAKENHVDMIHPGYGFLSENPEFARKVEEAGIAFIGPRPQTIDALGDKTKARDLAREAQVPIVPGTPGPIASYEAAEPFIKEVGFPVIIKAAMGGGGRGMRVVRRAEDFRESFERAVSEARSAFGDPTVFIERFLDRPRHIEVQLLADGQGNFMHLFERDCSVQRRHQKVVEIAPANGLDDQVRQAILADAVKLARTANYRNAGTAEFLVDQLNRHYFIEINPRLQVEHTITEEITGVDIVAMQIQIANGKSLPELGLDQSKLVARGSAIQCRITTEDPEAGFQPDTGRIEVYKAAGGNGVRLDAGSGFVGAHVTPHYDSLLVKVTCRAASYELARRKTLRALIEFRIRGVKTNIPYLLNLLTHPHFIESRTWTTMIDDTPELFQLWHSSNRAQKILHYLGDLLVNGSSIKGQVGEPGLRTEVPVPQIVDNDKEIDISKPALTGWRNIIVNEGPEAFAKAVRSYKGTLIMDTTWRDAHQSLFATRLRTVEMLNIAKATSHVLQNAYSLECWGGATFDVAMRFLYEDPWERLREMRKLVPNIPFQALVRGANAVGYTSYPDNAIYEFSQRAVENGLDIFRVFDSLNNLESLKLGMHAAKVAGGVVEGTVCYTGDVANPKRHPKYTLDYYMNLVDELVATGHLHVLGIKDMAGLLKPASARLLIGTIRAKYPDLPIHVHSHDTAGIAVSSMLACAEAGADVVDVAIDSMSGLTSQPSMGAVISSLEQMELGTGISHENVQRLNLYWSQVRQLYQCFEQNVKASDSSVFDHEMPGGQYTNLMFQSQQLGLGSQWGEIKKAYMQANMLCGDIVKVTPSSKVVGDLAQFMVANKLTPEDVEVQASTLDFPVSVVEFFQGFLGTPPGGFPEPLRTHIIRDKERVDTRRGASLPPLDFAQVKKDLSAKFGRPMTDCDAVSWAMYPKVFEDLQKFVSQYGDLSKMPTRFFLGKPQVGEEMNIPLDHGKLIIIKLTGLGPLNGKDGTREVFFEVNSEPRSIFVTDRSADVKVETHEKATSEPGSVGAPLAGVVVEVKAQQGATVKKGEPLFVMSAMKMETIVSAPIDGKVQRVCVHVDSAMSQGDLLCEIA</sequence>
<evidence type="ECO:0000256" key="13">
    <source>
        <dbReference type="PIRNR" id="PIRNR001594"/>
    </source>
</evidence>
<comment type="pathway">
    <text evidence="3">Carbohydrate biosynthesis; gluconeogenesis.</text>
</comment>
<dbReference type="FunFam" id="3.30.1490.20:FF:000018">
    <property type="entry name" value="Biotin carboxylase"/>
    <property type="match status" value="1"/>
</dbReference>
<gene>
    <name evidence="22" type="primary">PYC1</name>
    <name evidence="22" type="ORF">MEQU1_001221</name>
</gene>
<evidence type="ECO:0000256" key="6">
    <source>
        <dbReference type="ARBA" id="ARBA00022598"/>
    </source>
</evidence>
<dbReference type="Pfam" id="PF00289">
    <property type="entry name" value="Biotin_carb_N"/>
    <property type="match status" value="1"/>
</dbReference>
<keyword evidence="7 16" id="KW-0479">Metal-binding</keyword>
<dbReference type="PROSITE" id="PS00867">
    <property type="entry name" value="CPSASE_2"/>
    <property type="match status" value="1"/>
</dbReference>
<keyword evidence="10 13" id="KW-0092">Biotin</keyword>
<dbReference type="SUPFAM" id="SSF52440">
    <property type="entry name" value="PreATP-grasp domain"/>
    <property type="match status" value="1"/>
</dbReference>
<feature type="binding site" evidence="16">
    <location>
        <position position="775"/>
    </location>
    <ligand>
        <name>Mn(2+)</name>
        <dbReference type="ChEBI" id="CHEBI:29035"/>
    </ligand>
</feature>
<evidence type="ECO:0000256" key="12">
    <source>
        <dbReference type="ARBA" id="ARBA00049382"/>
    </source>
</evidence>
<feature type="binding site" evidence="15">
    <location>
        <position position="910"/>
    </location>
    <ligand>
        <name>substrate</name>
    </ligand>
</feature>
<dbReference type="PROSITE" id="PS00866">
    <property type="entry name" value="CPSASE_1"/>
    <property type="match status" value="1"/>
</dbReference>
<dbReference type="InterPro" id="IPR000089">
    <property type="entry name" value="Biotin_lipoyl"/>
</dbReference>
<evidence type="ECO:0000256" key="16">
    <source>
        <dbReference type="PIRSR" id="PIRSR001594-3"/>
    </source>
</evidence>
<dbReference type="InterPro" id="IPR005479">
    <property type="entry name" value="CPAse_ATP-bd"/>
</dbReference>
<dbReference type="GO" id="GO:0005524">
    <property type="term" value="F:ATP binding"/>
    <property type="evidence" value="ECO:0007669"/>
    <property type="project" value="UniProtKB-UniRule"/>
</dbReference>
<dbReference type="PROSITE" id="PS50979">
    <property type="entry name" value="BC"/>
    <property type="match status" value="1"/>
</dbReference>
<evidence type="ECO:0000256" key="3">
    <source>
        <dbReference type="ARBA" id="ARBA00004742"/>
    </source>
</evidence>
<dbReference type="PROSITE" id="PS50968">
    <property type="entry name" value="BIOTINYL_LIPOYL"/>
    <property type="match status" value="1"/>
</dbReference>
<accession>A0AAF0ECB7</accession>
<dbReference type="SUPFAM" id="SSF56059">
    <property type="entry name" value="Glutathione synthetase ATP-binding domain-like"/>
    <property type="match status" value="1"/>
</dbReference>
<evidence type="ECO:0000256" key="2">
    <source>
        <dbReference type="ARBA" id="ARBA00002380"/>
    </source>
</evidence>
<dbReference type="NCBIfam" id="NF006761">
    <property type="entry name" value="PRK09282.1"/>
    <property type="match status" value="1"/>
</dbReference>
<dbReference type="EC" id="6.4.1.1" evidence="4 13"/>
<dbReference type="Proteomes" id="UP001214415">
    <property type="component" value="Chromosome 2"/>
</dbReference>
<dbReference type="InterPro" id="IPR005930">
    <property type="entry name" value="Pyruv_COase"/>
</dbReference>
<dbReference type="Pfam" id="PF00364">
    <property type="entry name" value="Biotin_lipoyl"/>
    <property type="match status" value="1"/>
</dbReference>
<name>A0AAF0ECB7_9BASI</name>
<evidence type="ECO:0000259" key="19">
    <source>
        <dbReference type="PROSITE" id="PS50975"/>
    </source>
</evidence>
<keyword evidence="22" id="KW-0670">Pyruvate</keyword>
<dbReference type="InterPro" id="IPR005481">
    <property type="entry name" value="BC-like_N"/>
</dbReference>
<protein>
    <recommendedName>
        <fullName evidence="4 13">Pyruvate carboxylase</fullName>
        <ecNumber evidence="4 13">6.4.1.1</ecNumber>
    </recommendedName>
</protein>
<comment type="function">
    <text evidence="2">Pyruvate carboxylase catalyzes a 2-step reaction, involving the ATP-dependent carboxylation of the covalently attached biotin in the first step and the transfer of the carboxyl group to pyruvate in the second.</text>
</comment>
<dbReference type="InterPro" id="IPR016185">
    <property type="entry name" value="PreATP-grasp_dom_sf"/>
</dbReference>
<dbReference type="PIRSF" id="PIRSF001594">
    <property type="entry name" value="Pyruv_carbox"/>
    <property type="match status" value="1"/>
</dbReference>
<dbReference type="Gene3D" id="3.20.20.70">
    <property type="entry name" value="Aldolase class I"/>
    <property type="match status" value="1"/>
</dbReference>
<dbReference type="Pfam" id="PF02785">
    <property type="entry name" value="Biotin_carb_C"/>
    <property type="match status" value="1"/>
</dbReference>
<feature type="domain" description="Biotin carboxylation" evidence="20">
    <location>
        <begin position="30"/>
        <end position="480"/>
    </location>
</feature>
<evidence type="ECO:0000259" key="21">
    <source>
        <dbReference type="PROSITE" id="PS50991"/>
    </source>
</evidence>
<dbReference type="PANTHER" id="PTHR43778:SF2">
    <property type="entry name" value="PYRUVATE CARBOXYLASE, MITOCHONDRIAL"/>
    <property type="match status" value="1"/>
</dbReference>
<feature type="binding site" evidence="16">
    <location>
        <position position="574"/>
    </location>
    <ligand>
        <name>Mn(2+)</name>
        <dbReference type="ChEBI" id="CHEBI:29035"/>
    </ligand>
</feature>
<dbReference type="InterPro" id="IPR011764">
    <property type="entry name" value="Biotin_carboxylation_dom"/>
</dbReference>
<dbReference type="FunFam" id="3.40.50.20:FF:000010">
    <property type="entry name" value="Propionyl-CoA carboxylase subunit alpha"/>
    <property type="match status" value="1"/>
</dbReference>
<dbReference type="EMBL" id="CP119901">
    <property type="protein sequence ID" value="WFD22549.1"/>
    <property type="molecule type" value="Genomic_DNA"/>
</dbReference>
<feature type="binding site" description="via carbamate group" evidence="16">
    <location>
        <position position="745"/>
    </location>
    <ligand>
        <name>Mn(2+)</name>
        <dbReference type="ChEBI" id="CHEBI:29035"/>
    </ligand>
</feature>
<dbReference type="PROSITE" id="PS50991">
    <property type="entry name" value="PYR_CT"/>
    <property type="match status" value="1"/>
</dbReference>
<dbReference type="InterPro" id="IPR055268">
    <property type="entry name" value="PCB-like"/>
</dbReference>
<dbReference type="InterPro" id="IPR000891">
    <property type="entry name" value="PYR_CT"/>
</dbReference>
<feature type="modified residue" description="N6-carboxylysine" evidence="17">
    <location>
        <position position="745"/>
    </location>
</feature>
<feature type="binding site" evidence="15">
    <location>
        <position position="646"/>
    </location>
    <ligand>
        <name>substrate</name>
    </ligand>
</feature>
<evidence type="ECO:0000259" key="18">
    <source>
        <dbReference type="PROSITE" id="PS50968"/>
    </source>
</evidence>
<evidence type="ECO:0000259" key="20">
    <source>
        <dbReference type="PROSITE" id="PS50979"/>
    </source>
</evidence>
<evidence type="ECO:0000256" key="4">
    <source>
        <dbReference type="ARBA" id="ARBA00013057"/>
    </source>
</evidence>